<dbReference type="EMBL" id="JBITMB010000010">
    <property type="protein sequence ID" value="MFI7445011.1"/>
    <property type="molecule type" value="Genomic_DNA"/>
</dbReference>
<evidence type="ECO:0000313" key="1">
    <source>
        <dbReference type="EMBL" id="MFI7445011.1"/>
    </source>
</evidence>
<dbReference type="Proteomes" id="UP001612928">
    <property type="component" value="Unassembled WGS sequence"/>
</dbReference>
<comment type="caution">
    <text evidence="1">The sequence shown here is derived from an EMBL/GenBank/DDBJ whole genome shotgun (WGS) entry which is preliminary data.</text>
</comment>
<evidence type="ECO:0000313" key="2">
    <source>
        <dbReference type="Proteomes" id="UP001612928"/>
    </source>
</evidence>
<proteinExistence type="predicted"/>
<reference evidence="1 2" key="1">
    <citation type="submission" date="2024-10" db="EMBL/GenBank/DDBJ databases">
        <title>The Natural Products Discovery Center: Release of the First 8490 Sequenced Strains for Exploring Actinobacteria Biosynthetic Diversity.</title>
        <authorList>
            <person name="Kalkreuter E."/>
            <person name="Kautsar S.A."/>
            <person name="Yang D."/>
            <person name="Bader C.D."/>
            <person name="Teijaro C.N."/>
            <person name="Fluegel L."/>
            <person name="Davis C.M."/>
            <person name="Simpson J.R."/>
            <person name="Lauterbach L."/>
            <person name="Steele A.D."/>
            <person name="Gui C."/>
            <person name="Meng S."/>
            <person name="Li G."/>
            <person name="Viehrig K."/>
            <person name="Ye F."/>
            <person name="Su P."/>
            <person name="Kiefer A.F."/>
            <person name="Nichols A."/>
            <person name="Cepeda A.J."/>
            <person name="Yan W."/>
            <person name="Fan B."/>
            <person name="Jiang Y."/>
            <person name="Adhikari A."/>
            <person name="Zheng C.-J."/>
            <person name="Schuster L."/>
            <person name="Cowan T.M."/>
            <person name="Smanski M.J."/>
            <person name="Chevrette M.G."/>
            <person name="De Carvalho L.P.S."/>
            <person name="Shen B."/>
        </authorList>
    </citation>
    <scope>NUCLEOTIDE SEQUENCE [LARGE SCALE GENOMIC DNA]</scope>
    <source>
        <strain evidence="1 2">NPDC049503</strain>
    </source>
</reference>
<sequence>MFIAEKAEPGTEATPLREVCGDETTVASAAAERTLLMTLYEHADFGGDSSDIYGDYGTCDPRGYTFDFSARYWGWVLSSYRVHGRCWLSNLDTRSPGMNYGPTRAGPVTYVGDAYNDNVGFLWIRAQAI</sequence>
<accession>A0ABW8AE36</accession>
<protein>
    <submittedName>
        <fullName evidence="1">Uncharacterized protein</fullName>
    </submittedName>
</protein>
<keyword evidence="2" id="KW-1185">Reference proteome</keyword>
<dbReference type="RefSeq" id="WP_397025376.1">
    <property type="nucleotide sequence ID" value="NZ_JBITMB010000010.1"/>
</dbReference>
<organism evidence="1 2">
    <name type="scientific">Nonomuraea indica</name>
    <dbReference type="NCBI Taxonomy" id="1581193"/>
    <lineage>
        <taxon>Bacteria</taxon>
        <taxon>Bacillati</taxon>
        <taxon>Actinomycetota</taxon>
        <taxon>Actinomycetes</taxon>
        <taxon>Streptosporangiales</taxon>
        <taxon>Streptosporangiaceae</taxon>
        <taxon>Nonomuraea</taxon>
    </lineage>
</organism>
<name>A0ABW8AE36_9ACTN</name>
<gene>
    <name evidence="1" type="ORF">ACIBP5_34005</name>
</gene>